<feature type="region of interest" description="Disordered" evidence="4">
    <location>
        <begin position="1"/>
        <end position="21"/>
    </location>
</feature>
<keyword evidence="9" id="KW-1185">Reference proteome</keyword>
<dbReference type="GO" id="GO:0051536">
    <property type="term" value="F:iron-sulfur cluster binding"/>
    <property type="evidence" value="ECO:0007669"/>
    <property type="project" value="UniProtKB-KW"/>
</dbReference>
<dbReference type="InterPro" id="IPR003124">
    <property type="entry name" value="WH2_dom"/>
</dbReference>
<keyword evidence="3" id="KW-0411">Iron-sulfur</keyword>
<gene>
    <name evidence="8" type="ORF">FRD01_04835</name>
</gene>
<evidence type="ECO:0000259" key="7">
    <source>
        <dbReference type="PROSITE" id="PS51669"/>
    </source>
</evidence>
<dbReference type="Gene3D" id="2.20.25.90">
    <property type="entry name" value="ADC-like domains"/>
    <property type="match status" value="1"/>
</dbReference>
<accession>A0A5B8XLE2</accession>
<evidence type="ECO:0000256" key="3">
    <source>
        <dbReference type="ARBA" id="ARBA00023014"/>
    </source>
</evidence>
<dbReference type="SMART" id="SM00926">
    <property type="entry name" value="Molybdop_Fe4S4"/>
    <property type="match status" value="1"/>
</dbReference>
<dbReference type="Pfam" id="PF00384">
    <property type="entry name" value="Molybdopterin"/>
    <property type="match status" value="1"/>
</dbReference>
<protein>
    <submittedName>
        <fullName evidence="8">4Fe-4S dicluster domain-containing protein</fullName>
    </submittedName>
</protein>
<organism evidence="8 9">
    <name type="scientific">Microvenator marinus</name>
    <dbReference type="NCBI Taxonomy" id="2600177"/>
    <lineage>
        <taxon>Bacteria</taxon>
        <taxon>Deltaproteobacteria</taxon>
        <taxon>Bradymonadales</taxon>
        <taxon>Microvenatoraceae</taxon>
        <taxon>Microvenator</taxon>
    </lineage>
</organism>
<dbReference type="Pfam" id="PF04879">
    <property type="entry name" value="Molybdop_Fe4S4"/>
    <property type="match status" value="1"/>
</dbReference>
<feature type="domain" description="4Fe-4S Mo/W bis-MGD-type" evidence="7">
    <location>
        <begin position="98"/>
        <end position="154"/>
    </location>
</feature>
<feature type="domain" description="WH2" evidence="5">
    <location>
        <begin position="204"/>
        <end position="222"/>
    </location>
</feature>
<dbReference type="Proteomes" id="UP000321595">
    <property type="component" value="Chromosome"/>
</dbReference>
<dbReference type="EMBL" id="CP042467">
    <property type="protein sequence ID" value="QED26580.1"/>
    <property type="molecule type" value="Genomic_DNA"/>
</dbReference>
<dbReference type="SUPFAM" id="SSF54862">
    <property type="entry name" value="4Fe-4S ferredoxins"/>
    <property type="match status" value="1"/>
</dbReference>
<dbReference type="PANTHER" id="PTHR42783">
    <property type="entry name" value="GLUTAMATE SYNTHASE [NADPH] SMALL CHAIN"/>
    <property type="match status" value="1"/>
</dbReference>
<dbReference type="Pfam" id="PF13247">
    <property type="entry name" value="Fer4_11"/>
    <property type="match status" value="1"/>
</dbReference>
<keyword evidence="2" id="KW-0408">Iron</keyword>
<dbReference type="AlphaFoldDB" id="A0A5B8XLE2"/>
<evidence type="ECO:0000259" key="5">
    <source>
        <dbReference type="PROSITE" id="PS51082"/>
    </source>
</evidence>
<dbReference type="InterPro" id="IPR017896">
    <property type="entry name" value="4Fe4S_Fe-S-bd"/>
</dbReference>
<reference evidence="8 9" key="1">
    <citation type="submission" date="2019-08" db="EMBL/GenBank/DDBJ databases">
        <authorList>
            <person name="Liang Q."/>
        </authorList>
    </citation>
    <scope>NUCLEOTIDE SEQUENCE [LARGE SCALE GENOMIC DNA]</scope>
    <source>
        <strain evidence="8 9">V1718</strain>
    </source>
</reference>
<dbReference type="Gene3D" id="3.40.50.740">
    <property type="match status" value="1"/>
</dbReference>
<dbReference type="SUPFAM" id="SSF53706">
    <property type="entry name" value="Formate dehydrogenase/DMSO reductase, domains 1-3"/>
    <property type="match status" value="1"/>
</dbReference>
<evidence type="ECO:0000313" key="8">
    <source>
        <dbReference type="EMBL" id="QED26580.1"/>
    </source>
</evidence>
<dbReference type="Gene3D" id="3.40.228.10">
    <property type="entry name" value="Dimethylsulfoxide Reductase, domain 2"/>
    <property type="match status" value="1"/>
</dbReference>
<dbReference type="KEGG" id="bbae:FRD01_04835"/>
<evidence type="ECO:0000256" key="2">
    <source>
        <dbReference type="ARBA" id="ARBA00023004"/>
    </source>
</evidence>
<dbReference type="Gene3D" id="3.30.70.20">
    <property type="match status" value="2"/>
</dbReference>
<name>A0A5B8XLE2_9DELT</name>
<proteinExistence type="predicted"/>
<evidence type="ECO:0000259" key="6">
    <source>
        <dbReference type="PROSITE" id="PS51379"/>
    </source>
</evidence>
<evidence type="ECO:0000256" key="4">
    <source>
        <dbReference type="SAM" id="MobiDB-lite"/>
    </source>
</evidence>
<keyword evidence="1" id="KW-0479">Metal-binding</keyword>
<dbReference type="InterPro" id="IPR006963">
    <property type="entry name" value="Mopterin_OxRdtase_4Fe-4S_dom"/>
</dbReference>
<dbReference type="PROSITE" id="PS51379">
    <property type="entry name" value="4FE4S_FER_2"/>
    <property type="match status" value="3"/>
</dbReference>
<dbReference type="GO" id="GO:0046872">
    <property type="term" value="F:metal ion binding"/>
    <property type="evidence" value="ECO:0007669"/>
    <property type="project" value="UniProtKB-KW"/>
</dbReference>
<dbReference type="PROSITE" id="PS51669">
    <property type="entry name" value="4FE4S_MOW_BIS_MGD"/>
    <property type="match status" value="1"/>
</dbReference>
<feature type="domain" description="4Fe-4S ferredoxin-type" evidence="6">
    <location>
        <begin position="820"/>
        <end position="850"/>
    </location>
</feature>
<evidence type="ECO:0000313" key="9">
    <source>
        <dbReference type="Proteomes" id="UP000321595"/>
    </source>
</evidence>
<sequence>MSKTAMTKHQPENGFAHNPDPIEGVEARIKRNVAGDVTISFGDGSEPMNVSRREFMRIGGVAAATAAMTGTGCNAMRNDVEYIVPYVDRPEEVRIGTPNYYTTVCSGCNAGCGALVTSRGGRPIKLDGNPHHPLSQGALCSRGLASYMNLYDPDRAKSPLKVAQGGGHTPVKWEEVDRTVISAVEKATSGGGIGILTQNFHGSARKALLAAIQKGLPGLKHYQYDAINSEALRAANQATYSDAHIPSYDFSKADYVVSLGSDFLGSWLSPVLFTKQFSSRRNPDGNMNKMVAFEGAMTLTGMNADERFRVRPGDLVHIAMALLHTVLVTRKTGALSNSPIAAAVQAFSPAEVASKLGIDADALTRVGQELADNAGKSLIVAGGTASATAQGVSLEVAVNALNAALGNVGNTVDHVNVSNQQSGTLQDLKTLIADINAGKIDVLIIDRANPIYSAPRSLGFEDALKKVKLVISTTDRVDETSLFASYLAPAGHQLEQWGDSNPVGNVFAIQQPVILPLHDTRGFEHSLMVWFGSALPGVFDVYLAEPQAPAGTRAPGVPTDPGPWYRFIRQHWETTLFPRARSMASFDQFWMETLQKGVFELEVQARRQPNFEANKALALLPTALPEATTNEPGDLSKKEIQLVATPTMFDGEHANNGHLQETPEVVTKHVWGSYAMVSPATFKAAKLKSGQVLSIALENVVREFQVIMQPGMHDDVIGIPLGYGRTAAGVVGNEVGENGFLFGHESEGRHILAGLKLEVKDSKRTEKLSVIKGAGVIDLHRRNYFASTTLEEYKEDKSAGVHKHPDLNDMWDRHKYEVKWGMAIDLSKCTGCSACVTACQEENNIPVVGRTGILEGREMHWMRIDRYYEMPHEAAHKQSNPVNFAALAHQQYSDSGDPMLHPEPLVALAEYMDEPRVLFQPMMCQHCENAPCENVCPVAATMHSEDGLNQMIYNRCVGTRYCSNNCPFKVRRYNWFNYAVDRSDTVFARLYPELGEHKRLNIEEPLPMAMNPEVTVRERGIMEKCTFCVHRIRRANWTLRQEGRTKFRDGDVVTACQQACPADAIVFGNLMDETSAVAKLHAVERKITPLDEVGVRSSVAYLTNVWNAPKPAHEADHGAADQKETH</sequence>
<dbReference type="GO" id="GO:0003779">
    <property type="term" value="F:actin binding"/>
    <property type="evidence" value="ECO:0007669"/>
    <property type="project" value="InterPro"/>
</dbReference>
<dbReference type="PANTHER" id="PTHR42783:SF3">
    <property type="entry name" value="GLUTAMATE SYNTHASE [NADPH] SMALL CHAIN-RELATED"/>
    <property type="match status" value="1"/>
</dbReference>
<dbReference type="Gene3D" id="3.30.2070.10">
    <property type="entry name" value="Formate dehydrogenase/DMSO reductase"/>
    <property type="match status" value="1"/>
</dbReference>
<evidence type="ECO:0000256" key="1">
    <source>
        <dbReference type="ARBA" id="ARBA00022723"/>
    </source>
</evidence>
<dbReference type="CDD" id="cd10551">
    <property type="entry name" value="PsrB"/>
    <property type="match status" value="1"/>
</dbReference>
<dbReference type="GO" id="GO:0016491">
    <property type="term" value="F:oxidoreductase activity"/>
    <property type="evidence" value="ECO:0007669"/>
    <property type="project" value="InterPro"/>
</dbReference>
<dbReference type="InterPro" id="IPR006656">
    <property type="entry name" value="Mopterin_OxRdtase"/>
</dbReference>
<feature type="domain" description="4Fe-4S ferredoxin-type" evidence="6">
    <location>
        <begin position="915"/>
        <end position="946"/>
    </location>
</feature>
<dbReference type="PROSITE" id="PS51082">
    <property type="entry name" value="WH2"/>
    <property type="match status" value="1"/>
</dbReference>
<dbReference type="OrthoDB" id="9789030at2"/>
<feature type="domain" description="4Fe-4S ferredoxin-type" evidence="6">
    <location>
        <begin position="947"/>
        <end position="976"/>
    </location>
</feature>